<name>A0A3N2PW83_SODAK</name>
<dbReference type="AlphaFoldDB" id="A0A3N2PW83"/>
<protein>
    <recommendedName>
        <fullName evidence="4">Secreted protein</fullName>
    </recommendedName>
</protein>
<evidence type="ECO:0000313" key="2">
    <source>
        <dbReference type="EMBL" id="ROT38636.1"/>
    </source>
</evidence>
<dbReference type="RefSeq" id="XP_028466442.1">
    <property type="nucleotide sequence ID" value="XM_028606981.1"/>
</dbReference>
<proteinExistence type="predicted"/>
<keyword evidence="1" id="KW-0732">Signal</keyword>
<dbReference type="EMBL" id="ML119055">
    <property type="protein sequence ID" value="ROT38636.1"/>
    <property type="molecule type" value="Genomic_DNA"/>
</dbReference>
<keyword evidence="3" id="KW-1185">Reference proteome</keyword>
<evidence type="ECO:0000256" key="1">
    <source>
        <dbReference type="SAM" id="SignalP"/>
    </source>
</evidence>
<sequence>MGVSFYMVWGGTFLGQLLLARHVHFSCWNGARCSFPRRTGWPDRAAAIRETKRGTSHDTIIDMQSSMHWALGENGKCHNGFFSGMVLPRFHRVMGSCSRGTTGQEHGKNLALHIYTLVLIGR</sequence>
<evidence type="ECO:0008006" key="4">
    <source>
        <dbReference type="Google" id="ProtNLM"/>
    </source>
</evidence>
<evidence type="ECO:0000313" key="3">
    <source>
        <dbReference type="Proteomes" id="UP000272025"/>
    </source>
</evidence>
<dbReference type="Proteomes" id="UP000272025">
    <property type="component" value="Unassembled WGS sequence"/>
</dbReference>
<accession>A0A3N2PW83</accession>
<reference evidence="2 3" key="1">
    <citation type="journal article" date="2018" name="Mol. Ecol.">
        <title>The obligate alkalophilic soda-lake fungus Sodiomyces alkalinus has shifted to a protein diet.</title>
        <authorList>
            <person name="Grum-Grzhimaylo A.A."/>
            <person name="Falkoski D.L."/>
            <person name="van den Heuvel J."/>
            <person name="Valero-Jimenez C.A."/>
            <person name="Min B."/>
            <person name="Choi I.G."/>
            <person name="Lipzen A."/>
            <person name="Daum C.G."/>
            <person name="Aanen D.K."/>
            <person name="Tsang A."/>
            <person name="Henrissat B."/>
            <person name="Bilanenko E.N."/>
            <person name="de Vries R.P."/>
            <person name="van Kan J.A.L."/>
            <person name="Grigoriev I.V."/>
            <person name="Debets A.J.M."/>
        </authorList>
    </citation>
    <scope>NUCLEOTIDE SEQUENCE [LARGE SCALE GENOMIC DNA]</scope>
    <source>
        <strain evidence="2 3">F11</strain>
    </source>
</reference>
<feature type="chain" id="PRO_5018217879" description="Secreted protein" evidence="1">
    <location>
        <begin position="26"/>
        <end position="122"/>
    </location>
</feature>
<dbReference type="GeneID" id="39575459"/>
<gene>
    <name evidence="2" type="ORF">SODALDRAFT_167231</name>
</gene>
<organism evidence="2 3">
    <name type="scientific">Sodiomyces alkalinus (strain CBS 110278 / VKM F-3762 / F11)</name>
    <name type="common">Alkaliphilic filamentous fungus</name>
    <dbReference type="NCBI Taxonomy" id="1314773"/>
    <lineage>
        <taxon>Eukaryota</taxon>
        <taxon>Fungi</taxon>
        <taxon>Dikarya</taxon>
        <taxon>Ascomycota</taxon>
        <taxon>Pezizomycotina</taxon>
        <taxon>Sordariomycetes</taxon>
        <taxon>Hypocreomycetidae</taxon>
        <taxon>Glomerellales</taxon>
        <taxon>Plectosphaerellaceae</taxon>
        <taxon>Sodiomyces</taxon>
    </lineage>
</organism>
<feature type="signal peptide" evidence="1">
    <location>
        <begin position="1"/>
        <end position="25"/>
    </location>
</feature>